<dbReference type="Gene3D" id="1.10.10.10">
    <property type="entry name" value="Winged helix-like DNA-binding domain superfamily/Winged helix DNA-binding domain"/>
    <property type="match status" value="1"/>
</dbReference>
<dbReference type="Gene3D" id="3.40.50.300">
    <property type="entry name" value="P-loop containing nucleotide triphosphate hydrolases"/>
    <property type="match status" value="1"/>
</dbReference>
<sequence length="889" mass="96485">MLRQIPRIAPGAIDRPRLLARLDGPAPLVIVRGRGGTGKTTLLAQWVRSQEPEGGTAALWIDADEGTRSRTGFWMRMLGRMHAQRLIDDAELYRESASIADRPETLVATLLRVLDAQEGPVAVVLDDTAAPGRAPWWDQVCADLVEVMRRSSMLRCVAAGRCRTSLEDPAVRTVLDLDVLDDEALALEDEDVDRLIRAVAPDLPARLPRVLVRREALSGPAARRIATVRFALESLQRTPELHGLEELPRLDRLLRSAARRELQVEIPDPGLRRFLALVARAPIMDAPLAERVSGRADAPALLDRLESAGAGRWEEDAERSQAPVFRFGEHLRAEVLAQPFPGDAAQARRVHAEIALWLGTVRGEHLAAVQLALRAGDHALADTLLLRACPLGDEESAQVAELLRELPEAALHEHPMLALWHGLALHADVSAQDRAVPYLRAATALGRRAGTGPVVDAAIRDAFESTAHRLLGRHERMLELARRTLPALARIAEQPERDPELDALVLTAIDQCALGLLAAEDLDLARQARQLQLHLARRQERGPQQHDALAQLALIGVLSGDFAEAREALDRIGPEDRPPSRGTRGPGSAERIARAWILLSSGRPGEALDQLEGAGPPRESAEHWDLAVGAEAFALVMLGRGHDAEQRFHRTVQERLSVRALPATRRRLRIIGGILQISTGRAPDPPARRGSAETSSTLCALAALAELAAGDVHESVSLLGEAGLAATTLLQRMIVAAVTAVVAADPASEVDLGDAVLRMAAILRDSGAAWPVMLMPADVRDRALAVDGARDVLGTAFAAVPPLLQRPVMALRPVPRLTAREHEILVLLLETDRRAEIAERLFVSLNTVKSQLRGLYGKLDAGSRDQALSRALDLGLLQRHDHLSTRIAS</sequence>
<reference evidence="2 3" key="1">
    <citation type="submission" date="2024-09" db="EMBL/GenBank/DDBJ databases">
        <authorList>
            <person name="Sun Q."/>
            <person name="Mori K."/>
        </authorList>
    </citation>
    <scope>NUCLEOTIDE SEQUENCE [LARGE SCALE GENOMIC DNA]</scope>
    <source>
        <strain evidence="2 3">CICC 10874</strain>
    </source>
</reference>
<comment type="caution">
    <text evidence="2">The sequence shown here is derived from an EMBL/GenBank/DDBJ whole genome shotgun (WGS) entry which is preliminary data.</text>
</comment>
<dbReference type="SUPFAM" id="SSF46894">
    <property type="entry name" value="C-terminal effector domain of the bipartite response regulators"/>
    <property type="match status" value="1"/>
</dbReference>
<protein>
    <submittedName>
        <fullName evidence="2">LuxR C-terminal-related transcriptional regulator</fullName>
    </submittedName>
</protein>
<dbReference type="Proteomes" id="UP001589793">
    <property type="component" value="Unassembled WGS sequence"/>
</dbReference>
<evidence type="ECO:0000313" key="3">
    <source>
        <dbReference type="Proteomes" id="UP001589793"/>
    </source>
</evidence>
<dbReference type="InterPro" id="IPR000792">
    <property type="entry name" value="Tscrpt_reg_LuxR_C"/>
</dbReference>
<name>A0ABV6R735_9MICO</name>
<dbReference type="InterPro" id="IPR036388">
    <property type="entry name" value="WH-like_DNA-bd_sf"/>
</dbReference>
<dbReference type="CDD" id="cd06170">
    <property type="entry name" value="LuxR_C_like"/>
    <property type="match status" value="1"/>
</dbReference>
<organism evidence="2 3">
    <name type="scientific">Brachybacterium hainanense</name>
    <dbReference type="NCBI Taxonomy" id="1541174"/>
    <lineage>
        <taxon>Bacteria</taxon>
        <taxon>Bacillati</taxon>
        <taxon>Actinomycetota</taxon>
        <taxon>Actinomycetes</taxon>
        <taxon>Micrococcales</taxon>
        <taxon>Dermabacteraceae</taxon>
        <taxon>Brachybacterium</taxon>
    </lineage>
</organism>
<dbReference type="SUPFAM" id="SSF52540">
    <property type="entry name" value="P-loop containing nucleoside triphosphate hydrolases"/>
    <property type="match status" value="1"/>
</dbReference>
<dbReference type="InterPro" id="IPR027417">
    <property type="entry name" value="P-loop_NTPase"/>
</dbReference>
<gene>
    <name evidence="2" type="ORF">ACFFF6_02395</name>
</gene>
<accession>A0ABV6R735</accession>
<evidence type="ECO:0000259" key="1">
    <source>
        <dbReference type="PROSITE" id="PS50043"/>
    </source>
</evidence>
<dbReference type="EMBL" id="JBHLSV010000002">
    <property type="protein sequence ID" value="MFC0672801.1"/>
    <property type="molecule type" value="Genomic_DNA"/>
</dbReference>
<keyword evidence="3" id="KW-1185">Reference proteome</keyword>
<dbReference type="PROSITE" id="PS50043">
    <property type="entry name" value="HTH_LUXR_2"/>
    <property type="match status" value="1"/>
</dbReference>
<dbReference type="Pfam" id="PF00196">
    <property type="entry name" value="GerE"/>
    <property type="match status" value="1"/>
</dbReference>
<proteinExistence type="predicted"/>
<evidence type="ECO:0000313" key="2">
    <source>
        <dbReference type="EMBL" id="MFC0672801.1"/>
    </source>
</evidence>
<feature type="domain" description="HTH luxR-type" evidence="1">
    <location>
        <begin position="810"/>
        <end position="875"/>
    </location>
</feature>
<dbReference type="SMART" id="SM00421">
    <property type="entry name" value="HTH_LUXR"/>
    <property type="match status" value="1"/>
</dbReference>
<dbReference type="InterPro" id="IPR016032">
    <property type="entry name" value="Sig_transdc_resp-reg_C-effctor"/>
</dbReference>